<accession>A0AAD6MYB2</accession>
<reference evidence="1" key="2">
    <citation type="submission" date="2023-01" db="EMBL/GenBank/DDBJ databases">
        <authorList>
            <person name="Petersen C."/>
        </authorList>
    </citation>
    <scope>NUCLEOTIDE SEQUENCE</scope>
    <source>
        <strain evidence="1">IBT 17514</strain>
    </source>
</reference>
<organism evidence="1 2">
    <name type="scientific">Penicillium malachiteum</name>
    <dbReference type="NCBI Taxonomy" id="1324776"/>
    <lineage>
        <taxon>Eukaryota</taxon>
        <taxon>Fungi</taxon>
        <taxon>Dikarya</taxon>
        <taxon>Ascomycota</taxon>
        <taxon>Pezizomycotina</taxon>
        <taxon>Eurotiomycetes</taxon>
        <taxon>Eurotiomycetidae</taxon>
        <taxon>Eurotiales</taxon>
        <taxon>Aspergillaceae</taxon>
        <taxon>Penicillium</taxon>
    </lineage>
</organism>
<evidence type="ECO:0000313" key="1">
    <source>
        <dbReference type="EMBL" id="KAJ5732753.1"/>
    </source>
</evidence>
<proteinExistence type="predicted"/>
<comment type="caution">
    <text evidence="1">The sequence shown here is derived from an EMBL/GenBank/DDBJ whole genome shotgun (WGS) entry which is preliminary data.</text>
</comment>
<gene>
    <name evidence="1" type="ORF">N7493_004234</name>
</gene>
<keyword evidence="2" id="KW-1185">Reference proteome</keyword>
<protein>
    <submittedName>
        <fullName evidence="1">Uncharacterized protein</fullName>
    </submittedName>
</protein>
<dbReference type="Proteomes" id="UP001215712">
    <property type="component" value="Unassembled WGS sequence"/>
</dbReference>
<name>A0AAD6MYB2_9EURO</name>
<dbReference type="AlphaFoldDB" id="A0AAD6MYB2"/>
<reference evidence="1" key="1">
    <citation type="journal article" date="2023" name="IMA Fungus">
        <title>Comparative genomic study of the Penicillium genus elucidates a diverse pangenome and 15 lateral gene transfer events.</title>
        <authorList>
            <person name="Petersen C."/>
            <person name="Sorensen T."/>
            <person name="Nielsen M.R."/>
            <person name="Sondergaard T.E."/>
            <person name="Sorensen J.L."/>
            <person name="Fitzpatrick D.A."/>
            <person name="Frisvad J.C."/>
            <person name="Nielsen K.L."/>
        </authorList>
    </citation>
    <scope>NUCLEOTIDE SEQUENCE</scope>
    <source>
        <strain evidence="1">IBT 17514</strain>
    </source>
</reference>
<evidence type="ECO:0000313" key="2">
    <source>
        <dbReference type="Proteomes" id="UP001215712"/>
    </source>
</evidence>
<sequence length="128" mass="14595">MKCFPTASRTASLTLVSRCLPVGNTVKATLRLSYVWEYRPQLHSTKYLSLQESIKRLLESTEADIAVNARLYRDFTNYLATMPYEAEGDAKQWLYILSKYTPQENYYIAPPSILALREGESAASIFVD</sequence>
<dbReference type="EMBL" id="JAQJAN010000004">
    <property type="protein sequence ID" value="KAJ5732753.1"/>
    <property type="molecule type" value="Genomic_DNA"/>
</dbReference>